<feature type="compositionally biased region" description="Low complexity" evidence="1">
    <location>
        <begin position="358"/>
        <end position="373"/>
    </location>
</feature>
<feature type="compositionally biased region" description="Low complexity" evidence="1">
    <location>
        <begin position="416"/>
        <end position="430"/>
    </location>
</feature>
<proteinExistence type="evidence at transcript level"/>
<organism evidence="2">
    <name type="scientific">Ixodes ricinus</name>
    <name type="common">Common tick</name>
    <name type="synonym">Acarus ricinus</name>
    <dbReference type="NCBI Taxonomy" id="34613"/>
    <lineage>
        <taxon>Eukaryota</taxon>
        <taxon>Metazoa</taxon>
        <taxon>Ecdysozoa</taxon>
        <taxon>Arthropoda</taxon>
        <taxon>Chelicerata</taxon>
        <taxon>Arachnida</taxon>
        <taxon>Acari</taxon>
        <taxon>Parasitiformes</taxon>
        <taxon>Ixodida</taxon>
        <taxon>Ixodoidea</taxon>
        <taxon>Ixodidae</taxon>
        <taxon>Ixodinae</taxon>
        <taxon>Ixodes</taxon>
    </lineage>
</organism>
<dbReference type="EMBL" id="GANP01004596">
    <property type="protein sequence ID" value="JAB79872.1"/>
    <property type="molecule type" value="mRNA"/>
</dbReference>
<feature type="compositionally biased region" description="Basic and acidic residues" evidence="1">
    <location>
        <begin position="86"/>
        <end position="99"/>
    </location>
</feature>
<name>V5HUM0_IXORI</name>
<reference evidence="2" key="1">
    <citation type="journal article" date="2015" name="Sci. Rep.">
        <title>Tissue- and time-dependent transcription in Ixodes ricinus salivary glands and midguts when blood feeding on the vertebrate host.</title>
        <authorList>
            <person name="Kotsyfakis M."/>
            <person name="Schwarz A."/>
            <person name="Erhart J."/>
            <person name="Ribeiro J.M."/>
        </authorList>
    </citation>
    <scope>NUCLEOTIDE SEQUENCE</scope>
    <source>
        <tissue evidence="2">Salivary gland and midgut</tissue>
    </source>
</reference>
<protein>
    <submittedName>
        <fullName evidence="2">Uncharacterized protein</fullName>
    </submittedName>
</protein>
<evidence type="ECO:0000313" key="2">
    <source>
        <dbReference type="EMBL" id="JAB79872.1"/>
    </source>
</evidence>
<dbReference type="AlphaFoldDB" id="V5HUM0"/>
<sequence>MVPESSHRVGQQSLINNSKYLYSSSKSEVAVMADEADEELLSLSEDARPPTPQKAAQEPRASFELGPTPQPDDVGGSRHYNNTRASRYEHREEKKKTKVDEELQALGLWEEDMTKEQKLELLKVVAMSKETAKMEEAVRNSHFSPSSSAEWFGSGAHAIAPSSPLSHTSPKQKVEEVTLECEEGVLPPSPEKLDAPGTLKRQPNNSPQAMYDDVDEGDEWYGGFRARQGDTGRGRQLYSSLQSRPVKAVYAMEHRVLLEWQKDIPELKDKRFQDVEVANADEARDNPWARALSALHTSQRVPLFCPPGSDPRDHAEAILESFAAFHASLREQQRDPTLPLRAWGTPVAVGNHAKGTLDAATSRRAGRGDASSSFEEFPPLSGKASNREARPPEKEERPPEKEGPPVERSPRPTSFAAAVASARPPLAGVAPSPPPQSWSPKRPREPEQAEVEEDDAGKHPSPCCSAEVADPRAARQGTHP</sequence>
<feature type="region of interest" description="Disordered" evidence="1">
    <location>
        <begin position="137"/>
        <end position="217"/>
    </location>
</feature>
<feature type="region of interest" description="Disordered" evidence="1">
    <location>
        <begin position="1"/>
        <end position="20"/>
    </location>
</feature>
<evidence type="ECO:0000256" key="1">
    <source>
        <dbReference type="SAM" id="MobiDB-lite"/>
    </source>
</evidence>
<feature type="compositionally biased region" description="Basic and acidic residues" evidence="1">
    <location>
        <begin position="385"/>
        <end position="410"/>
    </location>
</feature>
<feature type="region of interest" description="Disordered" evidence="1">
    <location>
        <begin position="37"/>
        <end position="99"/>
    </location>
</feature>
<accession>V5HUM0</accession>
<feature type="region of interest" description="Disordered" evidence="1">
    <location>
        <begin position="333"/>
        <end position="480"/>
    </location>
</feature>